<dbReference type="CDD" id="cd00075">
    <property type="entry name" value="HATPase"/>
    <property type="match status" value="1"/>
</dbReference>
<sequence length="689" mass="75410">MNPHVAMNVPLRRSLLGRLLAALCCVAFISVAGLGLAAYMSERSALRQQIYAQLIIIADFKKGFTALWLAERRADTQLLASNKLNQEHFSDLLSPATSSEEKASLLDSLVDSMHLLQQSRPGYSQIVMADVHGVIRAATDPTLIGQSIADDEAFIHTMAAPDGQYTQDLYLHPETGRPEMKFGHVMHAATANDVEPQPAVLGAVILTVDAEQSLFRLIDLGPGLGSTGETMLVRSEGDTTVFLNNTRFAPEAALNLRLRQGTPEAYLATLAANAVEGIQQATDYRGQEVLAAIRYIPQLQWGLVVKIDDNEILAPVYRLTFRLVMVAGVVIVLAVLVSWALARTLIKPLTQLVRATQAVASGDLRTPIAVQRQDELGALAGAFREMVTALDQRQRQLEAAHAEVAAFAEKNVELVQQLRELNASLEEKVAERTQELAAANARLRELDRLKSKFVSNVSHELRSPITSLRGFLELMKINPAKQEQYLALMNAQVDLLGRYIEEILELSRLEQQREHLVFAPLDFNPLVASVVATYQPQAEAAGLRLIFRPDPGPLQVRGNEEELAHLVVNLVANAVNYTPEGSITVITQADPGGVQFVVQDTGIGIPDEDLPHIFERFYRGQNAIQSQIRGTGLGLGIVKEIVQLHGGTIQVDSQVGRGTIFRVWLPSDPGPARRRQSMAAPTVDLKPGD</sequence>
<dbReference type="SUPFAM" id="SSF158472">
    <property type="entry name" value="HAMP domain-like"/>
    <property type="match status" value="1"/>
</dbReference>
<dbReference type="OrthoDB" id="226486at2"/>
<evidence type="ECO:0000256" key="5">
    <source>
        <dbReference type="ARBA" id="ARBA00022475"/>
    </source>
</evidence>
<evidence type="ECO:0000256" key="3">
    <source>
        <dbReference type="ARBA" id="ARBA00004314"/>
    </source>
</evidence>
<dbReference type="InParanoid" id="A0A540V8Q9"/>
<dbReference type="Pfam" id="PF00672">
    <property type="entry name" value="HAMP"/>
    <property type="match status" value="1"/>
</dbReference>
<keyword evidence="13" id="KW-0175">Coiled coil</keyword>
<keyword evidence="9" id="KW-0418">Kinase</keyword>
<dbReference type="InterPro" id="IPR005467">
    <property type="entry name" value="His_kinase_dom"/>
</dbReference>
<dbReference type="InterPro" id="IPR004358">
    <property type="entry name" value="Sig_transdc_His_kin-like_C"/>
</dbReference>
<evidence type="ECO:0000259" key="16">
    <source>
        <dbReference type="PROSITE" id="PS50109"/>
    </source>
</evidence>
<dbReference type="PRINTS" id="PR00344">
    <property type="entry name" value="BCTRLSENSOR"/>
</dbReference>
<evidence type="ECO:0000256" key="14">
    <source>
        <dbReference type="SAM" id="MobiDB-lite"/>
    </source>
</evidence>
<evidence type="ECO:0000313" key="18">
    <source>
        <dbReference type="EMBL" id="TQE93102.1"/>
    </source>
</evidence>
<evidence type="ECO:0000256" key="13">
    <source>
        <dbReference type="SAM" id="Coils"/>
    </source>
</evidence>
<dbReference type="Gene3D" id="6.10.340.10">
    <property type="match status" value="1"/>
</dbReference>
<feature type="transmembrane region" description="Helical" evidence="15">
    <location>
        <begin position="319"/>
        <end position="342"/>
    </location>
</feature>
<dbReference type="RefSeq" id="WP_141612504.1">
    <property type="nucleotide sequence ID" value="NZ_VIGC02000051.1"/>
</dbReference>
<dbReference type="SUPFAM" id="SSF55874">
    <property type="entry name" value="ATPase domain of HSP90 chaperone/DNA topoisomerase II/histidine kinase"/>
    <property type="match status" value="1"/>
</dbReference>
<dbReference type="CDD" id="cd18774">
    <property type="entry name" value="PDC2_HK_sensor"/>
    <property type="match status" value="1"/>
</dbReference>
<keyword evidence="15" id="KW-1133">Transmembrane helix</keyword>
<feature type="domain" description="HAMP" evidence="17">
    <location>
        <begin position="343"/>
        <end position="395"/>
    </location>
</feature>
<dbReference type="InterPro" id="IPR036890">
    <property type="entry name" value="HATPase_C_sf"/>
</dbReference>
<dbReference type="GO" id="GO:0045121">
    <property type="term" value="C:membrane raft"/>
    <property type="evidence" value="ECO:0007669"/>
    <property type="project" value="UniProtKB-SubCell"/>
</dbReference>
<name>A0A540V8Q9_9CHLR</name>
<dbReference type="AlphaFoldDB" id="A0A540V8Q9"/>
<feature type="region of interest" description="Disordered" evidence="14">
    <location>
        <begin position="670"/>
        <end position="689"/>
    </location>
</feature>
<dbReference type="SUPFAM" id="SSF47384">
    <property type="entry name" value="Homodimeric domain of signal transducing histidine kinase"/>
    <property type="match status" value="1"/>
</dbReference>
<reference evidence="18 19" key="1">
    <citation type="submission" date="2019-06" db="EMBL/GenBank/DDBJ databases">
        <title>Genome sequence of Litorilinea aerophila BAA-2444.</title>
        <authorList>
            <person name="Maclea K.S."/>
            <person name="Maurais E.G."/>
            <person name="Iannazzi L.C."/>
        </authorList>
    </citation>
    <scope>NUCLEOTIDE SEQUENCE [LARGE SCALE GENOMIC DNA]</scope>
    <source>
        <strain evidence="18 19">ATCC BAA-2444</strain>
    </source>
</reference>
<dbReference type="SMART" id="SM00387">
    <property type="entry name" value="HATPase_c"/>
    <property type="match status" value="1"/>
</dbReference>
<dbReference type="PANTHER" id="PTHR43711:SF31">
    <property type="entry name" value="HISTIDINE KINASE"/>
    <property type="match status" value="1"/>
</dbReference>
<evidence type="ECO:0000256" key="11">
    <source>
        <dbReference type="ARBA" id="ARBA00023012"/>
    </source>
</evidence>
<dbReference type="InterPro" id="IPR003594">
    <property type="entry name" value="HATPase_dom"/>
</dbReference>
<feature type="coiled-coil region" evidence="13">
    <location>
        <begin position="390"/>
        <end position="449"/>
    </location>
</feature>
<dbReference type="SMART" id="SM00304">
    <property type="entry name" value="HAMP"/>
    <property type="match status" value="1"/>
</dbReference>
<accession>A0A540V8Q9</accession>
<comment type="subcellular location">
    <subcellularLocation>
        <location evidence="2">Cell membrane</location>
    </subcellularLocation>
    <subcellularLocation>
        <location evidence="3">Membrane raft</location>
        <topology evidence="3">Multi-pass membrane protein</topology>
    </subcellularLocation>
</comment>
<evidence type="ECO:0000256" key="8">
    <source>
        <dbReference type="ARBA" id="ARBA00022741"/>
    </source>
</evidence>
<keyword evidence="19" id="KW-1185">Reference proteome</keyword>
<proteinExistence type="predicted"/>
<dbReference type="FunFam" id="1.10.287.130:FF:000001">
    <property type="entry name" value="Two-component sensor histidine kinase"/>
    <property type="match status" value="1"/>
</dbReference>
<feature type="domain" description="Histidine kinase" evidence="16">
    <location>
        <begin position="456"/>
        <end position="669"/>
    </location>
</feature>
<dbReference type="CDD" id="cd06225">
    <property type="entry name" value="HAMP"/>
    <property type="match status" value="1"/>
</dbReference>
<keyword evidence="10" id="KW-0067">ATP-binding</keyword>
<evidence type="ECO:0000313" key="19">
    <source>
        <dbReference type="Proteomes" id="UP000317371"/>
    </source>
</evidence>
<gene>
    <name evidence="18" type="ORF">FKZ61_22865</name>
</gene>
<evidence type="ECO:0000256" key="7">
    <source>
        <dbReference type="ARBA" id="ARBA00022679"/>
    </source>
</evidence>
<dbReference type="PANTHER" id="PTHR43711">
    <property type="entry name" value="TWO-COMPONENT HISTIDINE KINASE"/>
    <property type="match status" value="1"/>
</dbReference>
<dbReference type="InterPro" id="IPR036097">
    <property type="entry name" value="HisK_dim/P_sf"/>
</dbReference>
<dbReference type="InterPro" id="IPR003660">
    <property type="entry name" value="HAMP_dom"/>
</dbReference>
<evidence type="ECO:0000259" key="17">
    <source>
        <dbReference type="PROSITE" id="PS50885"/>
    </source>
</evidence>
<evidence type="ECO:0000256" key="12">
    <source>
        <dbReference type="ARBA" id="ARBA00023136"/>
    </source>
</evidence>
<keyword evidence="12 15" id="KW-0472">Membrane</keyword>
<evidence type="ECO:0000256" key="1">
    <source>
        <dbReference type="ARBA" id="ARBA00000085"/>
    </source>
</evidence>
<dbReference type="Proteomes" id="UP000317371">
    <property type="component" value="Unassembled WGS sequence"/>
</dbReference>
<dbReference type="PROSITE" id="PS50885">
    <property type="entry name" value="HAMP"/>
    <property type="match status" value="1"/>
</dbReference>
<dbReference type="GO" id="GO:0000155">
    <property type="term" value="F:phosphorelay sensor kinase activity"/>
    <property type="evidence" value="ECO:0007669"/>
    <property type="project" value="InterPro"/>
</dbReference>
<evidence type="ECO:0000256" key="9">
    <source>
        <dbReference type="ARBA" id="ARBA00022777"/>
    </source>
</evidence>
<evidence type="ECO:0000256" key="10">
    <source>
        <dbReference type="ARBA" id="ARBA00022840"/>
    </source>
</evidence>
<dbReference type="Pfam" id="PF02518">
    <property type="entry name" value="HATPase_c"/>
    <property type="match status" value="1"/>
</dbReference>
<dbReference type="SMART" id="SM00388">
    <property type="entry name" value="HisKA"/>
    <property type="match status" value="1"/>
</dbReference>
<keyword evidence="5" id="KW-1003">Cell membrane</keyword>
<dbReference type="FunFam" id="3.30.565.10:FF:000023">
    <property type="entry name" value="PAS domain-containing sensor histidine kinase"/>
    <property type="match status" value="1"/>
</dbReference>
<evidence type="ECO:0000256" key="15">
    <source>
        <dbReference type="SAM" id="Phobius"/>
    </source>
</evidence>
<comment type="caution">
    <text evidence="18">The sequence shown here is derived from an EMBL/GenBank/DDBJ whole genome shotgun (WGS) entry which is preliminary data.</text>
</comment>
<keyword evidence="11" id="KW-0902">Two-component regulatory system</keyword>
<evidence type="ECO:0000256" key="2">
    <source>
        <dbReference type="ARBA" id="ARBA00004236"/>
    </source>
</evidence>
<dbReference type="Gene3D" id="3.30.450.20">
    <property type="entry name" value="PAS domain"/>
    <property type="match status" value="1"/>
</dbReference>
<dbReference type="InterPro" id="IPR050736">
    <property type="entry name" value="Sensor_HK_Regulatory"/>
</dbReference>
<organism evidence="18 19">
    <name type="scientific">Litorilinea aerophila</name>
    <dbReference type="NCBI Taxonomy" id="1204385"/>
    <lineage>
        <taxon>Bacteria</taxon>
        <taxon>Bacillati</taxon>
        <taxon>Chloroflexota</taxon>
        <taxon>Caldilineae</taxon>
        <taxon>Caldilineales</taxon>
        <taxon>Caldilineaceae</taxon>
        <taxon>Litorilinea</taxon>
    </lineage>
</organism>
<dbReference type="CDD" id="cd00082">
    <property type="entry name" value="HisKA"/>
    <property type="match status" value="1"/>
</dbReference>
<protein>
    <recommendedName>
        <fullName evidence="4">histidine kinase</fullName>
        <ecNumber evidence="4">2.7.13.3</ecNumber>
    </recommendedName>
</protein>
<dbReference type="GO" id="GO:0005524">
    <property type="term" value="F:ATP binding"/>
    <property type="evidence" value="ECO:0007669"/>
    <property type="project" value="UniProtKB-KW"/>
</dbReference>
<dbReference type="Gene3D" id="3.30.565.10">
    <property type="entry name" value="Histidine kinase-like ATPase, C-terminal domain"/>
    <property type="match status" value="1"/>
</dbReference>
<evidence type="ECO:0000256" key="4">
    <source>
        <dbReference type="ARBA" id="ARBA00012438"/>
    </source>
</evidence>
<keyword evidence="6" id="KW-0597">Phosphoprotein</keyword>
<dbReference type="EC" id="2.7.13.3" evidence="4"/>
<dbReference type="GO" id="GO:0005886">
    <property type="term" value="C:plasma membrane"/>
    <property type="evidence" value="ECO:0007669"/>
    <property type="project" value="UniProtKB-SubCell"/>
</dbReference>
<evidence type="ECO:0000256" key="6">
    <source>
        <dbReference type="ARBA" id="ARBA00022553"/>
    </source>
</evidence>
<keyword evidence="8" id="KW-0547">Nucleotide-binding</keyword>
<dbReference type="EMBL" id="VIGC01000051">
    <property type="protein sequence ID" value="TQE93102.1"/>
    <property type="molecule type" value="Genomic_DNA"/>
</dbReference>
<dbReference type="Pfam" id="PF00512">
    <property type="entry name" value="HisKA"/>
    <property type="match status" value="1"/>
</dbReference>
<keyword evidence="15" id="KW-0812">Transmembrane</keyword>
<comment type="catalytic activity">
    <reaction evidence="1">
        <text>ATP + protein L-histidine = ADP + protein N-phospho-L-histidine.</text>
        <dbReference type="EC" id="2.7.13.3"/>
    </reaction>
</comment>
<dbReference type="PROSITE" id="PS50109">
    <property type="entry name" value="HIS_KIN"/>
    <property type="match status" value="1"/>
</dbReference>
<keyword evidence="7" id="KW-0808">Transferase</keyword>
<dbReference type="InterPro" id="IPR003661">
    <property type="entry name" value="HisK_dim/P_dom"/>
</dbReference>
<dbReference type="Gene3D" id="1.10.287.130">
    <property type="match status" value="1"/>
</dbReference>